<dbReference type="AlphaFoldDB" id="S8EGL0"/>
<keyword evidence="2" id="KW-1133">Transmembrane helix</keyword>
<name>S8EGL0_FOMSC</name>
<gene>
    <name evidence="3" type="ORF">FOMPIDRAFT_113832</name>
</gene>
<proteinExistence type="predicted"/>
<evidence type="ECO:0000313" key="3">
    <source>
        <dbReference type="EMBL" id="EPT03423.1"/>
    </source>
</evidence>
<feature type="region of interest" description="Disordered" evidence="1">
    <location>
        <begin position="1"/>
        <end position="25"/>
    </location>
</feature>
<dbReference type="EMBL" id="KE504130">
    <property type="protein sequence ID" value="EPT03423.1"/>
    <property type="molecule type" value="Genomic_DNA"/>
</dbReference>
<feature type="region of interest" description="Disordered" evidence="1">
    <location>
        <begin position="178"/>
        <end position="215"/>
    </location>
</feature>
<reference evidence="3 4" key="1">
    <citation type="journal article" date="2012" name="Science">
        <title>The Paleozoic origin of enzymatic lignin decomposition reconstructed from 31 fungal genomes.</title>
        <authorList>
            <person name="Floudas D."/>
            <person name="Binder M."/>
            <person name="Riley R."/>
            <person name="Barry K."/>
            <person name="Blanchette R.A."/>
            <person name="Henrissat B."/>
            <person name="Martinez A.T."/>
            <person name="Otillar R."/>
            <person name="Spatafora J.W."/>
            <person name="Yadav J.S."/>
            <person name="Aerts A."/>
            <person name="Benoit I."/>
            <person name="Boyd A."/>
            <person name="Carlson A."/>
            <person name="Copeland A."/>
            <person name="Coutinho P.M."/>
            <person name="de Vries R.P."/>
            <person name="Ferreira P."/>
            <person name="Findley K."/>
            <person name="Foster B."/>
            <person name="Gaskell J."/>
            <person name="Glotzer D."/>
            <person name="Gorecki P."/>
            <person name="Heitman J."/>
            <person name="Hesse C."/>
            <person name="Hori C."/>
            <person name="Igarashi K."/>
            <person name="Jurgens J.A."/>
            <person name="Kallen N."/>
            <person name="Kersten P."/>
            <person name="Kohler A."/>
            <person name="Kuees U."/>
            <person name="Kumar T.K.A."/>
            <person name="Kuo A."/>
            <person name="LaButti K."/>
            <person name="Larrondo L.F."/>
            <person name="Lindquist E."/>
            <person name="Ling A."/>
            <person name="Lombard V."/>
            <person name="Lucas S."/>
            <person name="Lundell T."/>
            <person name="Martin R."/>
            <person name="McLaughlin D.J."/>
            <person name="Morgenstern I."/>
            <person name="Morin E."/>
            <person name="Murat C."/>
            <person name="Nagy L.G."/>
            <person name="Nolan M."/>
            <person name="Ohm R.A."/>
            <person name="Patyshakuliyeva A."/>
            <person name="Rokas A."/>
            <person name="Ruiz-Duenas F.J."/>
            <person name="Sabat G."/>
            <person name="Salamov A."/>
            <person name="Samejima M."/>
            <person name="Schmutz J."/>
            <person name="Slot J.C."/>
            <person name="St John F."/>
            <person name="Stenlid J."/>
            <person name="Sun H."/>
            <person name="Sun S."/>
            <person name="Syed K."/>
            <person name="Tsang A."/>
            <person name="Wiebenga A."/>
            <person name="Young D."/>
            <person name="Pisabarro A."/>
            <person name="Eastwood D.C."/>
            <person name="Martin F."/>
            <person name="Cullen D."/>
            <person name="Grigoriev I.V."/>
            <person name="Hibbett D.S."/>
        </authorList>
    </citation>
    <scope>NUCLEOTIDE SEQUENCE</scope>
    <source>
        <strain evidence="4">FP-58527</strain>
    </source>
</reference>
<accession>S8EGL0</accession>
<dbReference type="OrthoDB" id="2804303at2759"/>
<dbReference type="HOGENOM" id="CLU_1023211_0_0_1"/>
<sequence>MVQPTSDSTGGAATQHTSGSRSNTPAIVGGTLGGLAVLMLLLGLLWYCRRTRRRATRQSVWFGPRANHGATSMLLDNSASNTSSLFLTADGGTEGDTASVDKQYAPTYRYGATSHALSASTQTLVNPMQPVIPPAQPGFLPVFVPTHTLPTPMVSPAQPLVTSARLVVSPPLRSAEIRAQDPDPFANPRSRPDTVVSVDSPTINTSLPNPYQDPDLFPPEGRVAAWESQMHSARTSISGLHGNAANLEPEPVRESLLSDVSAEALVGAGEAM</sequence>
<evidence type="ECO:0000256" key="2">
    <source>
        <dbReference type="SAM" id="Phobius"/>
    </source>
</evidence>
<keyword evidence="2" id="KW-0812">Transmembrane</keyword>
<organism evidence="3 4">
    <name type="scientific">Fomitopsis schrenkii</name>
    <name type="common">Brown rot fungus</name>
    <dbReference type="NCBI Taxonomy" id="2126942"/>
    <lineage>
        <taxon>Eukaryota</taxon>
        <taxon>Fungi</taxon>
        <taxon>Dikarya</taxon>
        <taxon>Basidiomycota</taxon>
        <taxon>Agaricomycotina</taxon>
        <taxon>Agaricomycetes</taxon>
        <taxon>Polyporales</taxon>
        <taxon>Fomitopsis</taxon>
    </lineage>
</organism>
<keyword evidence="2" id="KW-0472">Membrane</keyword>
<evidence type="ECO:0000313" key="4">
    <source>
        <dbReference type="Proteomes" id="UP000015241"/>
    </source>
</evidence>
<keyword evidence="4" id="KW-1185">Reference proteome</keyword>
<dbReference type="Proteomes" id="UP000015241">
    <property type="component" value="Unassembled WGS sequence"/>
</dbReference>
<protein>
    <submittedName>
        <fullName evidence="3">Uncharacterized protein</fullName>
    </submittedName>
</protein>
<evidence type="ECO:0000256" key="1">
    <source>
        <dbReference type="SAM" id="MobiDB-lite"/>
    </source>
</evidence>
<feature type="transmembrane region" description="Helical" evidence="2">
    <location>
        <begin position="26"/>
        <end position="48"/>
    </location>
</feature>
<dbReference type="InParanoid" id="S8EGL0"/>
<feature type="compositionally biased region" description="Polar residues" evidence="1">
    <location>
        <begin position="197"/>
        <end position="209"/>
    </location>
</feature>